<feature type="transmembrane region" description="Helical" evidence="5">
    <location>
        <begin position="319"/>
        <end position="339"/>
    </location>
</feature>
<dbReference type="Gene3D" id="1.10.10.1320">
    <property type="entry name" value="Anti-sigma factor, zinc-finger domain"/>
    <property type="match status" value="1"/>
</dbReference>
<evidence type="ECO:0000256" key="2">
    <source>
        <dbReference type="ARBA" id="ARBA00022692"/>
    </source>
</evidence>
<feature type="transmembrane region" description="Helical" evidence="5">
    <location>
        <begin position="507"/>
        <end position="526"/>
    </location>
</feature>
<dbReference type="PANTHER" id="PTHR10283:SF82">
    <property type="entry name" value="SOLUTE CARRIER FAMILY 13 MEMBER 2"/>
    <property type="match status" value="1"/>
</dbReference>
<feature type="transmembrane region" description="Helical" evidence="5">
    <location>
        <begin position="547"/>
        <end position="575"/>
    </location>
</feature>
<feature type="transmembrane region" description="Helical" evidence="5">
    <location>
        <begin position="216"/>
        <end position="236"/>
    </location>
</feature>
<dbReference type="Pfam" id="PF00939">
    <property type="entry name" value="Na_sulph_symp"/>
    <property type="match status" value="1"/>
</dbReference>
<evidence type="ECO:0000256" key="5">
    <source>
        <dbReference type="SAM" id="Phobius"/>
    </source>
</evidence>
<dbReference type="InterPro" id="IPR027383">
    <property type="entry name" value="Znf_put"/>
</dbReference>
<organism evidence="7 8">
    <name type="scientific">Syntrophotalea acetylenivorans</name>
    <dbReference type="NCBI Taxonomy" id="1842532"/>
    <lineage>
        <taxon>Bacteria</taxon>
        <taxon>Pseudomonadati</taxon>
        <taxon>Thermodesulfobacteriota</taxon>
        <taxon>Desulfuromonadia</taxon>
        <taxon>Desulfuromonadales</taxon>
        <taxon>Syntrophotaleaceae</taxon>
        <taxon>Syntrophotalea</taxon>
    </lineage>
</organism>
<dbReference type="Pfam" id="PF13490">
    <property type="entry name" value="zf-HC2"/>
    <property type="match status" value="1"/>
</dbReference>
<feature type="transmembrane region" description="Helical" evidence="5">
    <location>
        <begin position="426"/>
        <end position="446"/>
    </location>
</feature>
<feature type="transmembrane region" description="Helical" evidence="5">
    <location>
        <begin position="483"/>
        <end position="501"/>
    </location>
</feature>
<dbReference type="AlphaFoldDB" id="A0A1L3GPL4"/>
<dbReference type="KEGG" id="pef:A7E78_08420"/>
<name>A0A1L3GPL4_9BACT</name>
<gene>
    <name evidence="7" type="ORF">A7E78_08420</name>
</gene>
<keyword evidence="4 5" id="KW-0472">Membrane</keyword>
<dbReference type="PANTHER" id="PTHR10283">
    <property type="entry name" value="SOLUTE CARRIER FAMILY 13 MEMBER"/>
    <property type="match status" value="1"/>
</dbReference>
<reference evidence="7 8" key="1">
    <citation type="journal article" date="2017" name="Genome Announc.">
        <title>Complete Genome Sequences of Two Acetylene-Fermenting Pelobacter acetylenicus Strains.</title>
        <authorList>
            <person name="Sutton J.M."/>
            <person name="Baesman S.M."/>
            <person name="Fierst J.L."/>
            <person name="Poret-Peterson A.T."/>
            <person name="Oremland R.S."/>
            <person name="Dunlap D.S."/>
            <person name="Akob D.M."/>
        </authorList>
    </citation>
    <scope>NUCLEOTIDE SEQUENCE [LARGE SCALE GENOMIC DNA]</scope>
    <source>
        <strain evidence="7 8">SFB93</strain>
    </source>
</reference>
<dbReference type="InterPro" id="IPR001898">
    <property type="entry name" value="SLC13A/DASS"/>
</dbReference>
<feature type="domain" description="Putative zinc-finger" evidence="6">
    <location>
        <begin position="10"/>
        <end position="35"/>
    </location>
</feature>
<evidence type="ECO:0000256" key="4">
    <source>
        <dbReference type="ARBA" id="ARBA00023136"/>
    </source>
</evidence>
<feature type="transmembrane region" description="Helical" evidence="5">
    <location>
        <begin position="242"/>
        <end position="263"/>
    </location>
</feature>
<accession>A0A1L3GPL4</accession>
<feature type="transmembrane region" description="Helical" evidence="5">
    <location>
        <begin position="275"/>
        <end position="299"/>
    </location>
</feature>
<keyword evidence="2 5" id="KW-0812">Transmembrane</keyword>
<comment type="subcellular location">
    <subcellularLocation>
        <location evidence="1">Membrane</location>
        <topology evidence="1">Multi-pass membrane protein</topology>
    </subcellularLocation>
</comment>
<evidence type="ECO:0000313" key="7">
    <source>
        <dbReference type="EMBL" id="APG27854.1"/>
    </source>
</evidence>
<dbReference type="EMBL" id="CP015519">
    <property type="protein sequence ID" value="APG27854.1"/>
    <property type="molecule type" value="Genomic_DNA"/>
</dbReference>
<evidence type="ECO:0000313" key="8">
    <source>
        <dbReference type="Proteomes" id="UP000182517"/>
    </source>
</evidence>
<dbReference type="GO" id="GO:0008514">
    <property type="term" value="F:organic anion transmembrane transporter activity"/>
    <property type="evidence" value="ECO:0007669"/>
    <property type="project" value="UniProtKB-ARBA"/>
</dbReference>
<protein>
    <submittedName>
        <fullName evidence="7">Sodium-anion symporter</fullName>
    </submittedName>
</protein>
<feature type="transmembrane region" description="Helical" evidence="5">
    <location>
        <begin position="371"/>
        <end position="388"/>
    </location>
</feature>
<dbReference type="RefSeq" id="WP_072283818.1">
    <property type="nucleotide sequence ID" value="NZ_CP015519.1"/>
</dbReference>
<dbReference type="STRING" id="1842532.A7E78_08420"/>
<keyword evidence="8" id="KW-1185">Reference proteome</keyword>
<proteinExistence type="predicted"/>
<sequence length="576" mass="61194">MNKQHIRIRDYVEGKLSAEASREAEAHLLDCSRCRQAVEELQQRRTAGRKGGGPGRILSRFIGGLLRGELIIVDPLLERLRLVRPFGPPKAATSDEPLRVLRPIVLSGVSRLWRFIGRFGLVLSLTAGVLLLPRPEGLSAAGQRGLAAFVFTAGVLALEPVSLPIAALMVPVALVALRVADTSQAFETFSRPVVFLILASLFLAEALRKHGLTRRLALLAIVASGGGTGALLLGLMSISALFSMWVGNTATAAMLIPVALTISREVSDRDEAADLLTLLALGIAYSASLGGMVTILGAAANAVASGFLSKIMPWTFLDWLKYGLPAFVVIFPLTWLLLFKLMPVAITRLDVSPARGQVRDMGPMNRVEREILIMLVVTACLWIGGPFLEASLGLPPTLFSAALVAVMAVCYLAIREIIDWEDLKGISWGIFLIIGAGLSLGEALVRSGATDWFALLIAPLVTGSSLFISLILLVTVSALLTNLLNNTTIAAVFVPVLITLAADQPALNPLMLVLPVTLATTFGYSLPSASGRMALLAATGIVPRGTMLRCGLVITLASSLALAVLFYLLAGIGWFG</sequence>
<dbReference type="InterPro" id="IPR041916">
    <property type="entry name" value="Anti_sigma_zinc_sf"/>
</dbReference>
<dbReference type="GO" id="GO:1905039">
    <property type="term" value="P:carboxylic acid transmembrane transport"/>
    <property type="evidence" value="ECO:0007669"/>
    <property type="project" value="UniProtKB-ARBA"/>
</dbReference>
<feature type="transmembrane region" description="Helical" evidence="5">
    <location>
        <begin position="145"/>
        <end position="177"/>
    </location>
</feature>
<dbReference type="Proteomes" id="UP000182517">
    <property type="component" value="Chromosome"/>
</dbReference>
<dbReference type="OrthoDB" id="5460483at2"/>
<feature type="transmembrane region" description="Helical" evidence="5">
    <location>
        <begin position="394"/>
        <end position="414"/>
    </location>
</feature>
<dbReference type="NCBIfam" id="TIGR00785">
    <property type="entry name" value="dass"/>
    <property type="match status" value="1"/>
</dbReference>
<evidence type="ECO:0000256" key="3">
    <source>
        <dbReference type="ARBA" id="ARBA00022989"/>
    </source>
</evidence>
<evidence type="ECO:0000256" key="1">
    <source>
        <dbReference type="ARBA" id="ARBA00004141"/>
    </source>
</evidence>
<feature type="transmembrane region" description="Helical" evidence="5">
    <location>
        <begin position="452"/>
        <end position="476"/>
    </location>
</feature>
<dbReference type="GO" id="GO:0005886">
    <property type="term" value="C:plasma membrane"/>
    <property type="evidence" value="ECO:0007669"/>
    <property type="project" value="TreeGrafter"/>
</dbReference>
<keyword evidence="3 5" id="KW-1133">Transmembrane helix</keyword>
<evidence type="ECO:0000259" key="6">
    <source>
        <dbReference type="Pfam" id="PF13490"/>
    </source>
</evidence>
<feature type="transmembrane region" description="Helical" evidence="5">
    <location>
        <begin position="189"/>
        <end position="207"/>
    </location>
</feature>